<evidence type="ECO:0000256" key="1">
    <source>
        <dbReference type="SAM" id="MobiDB-lite"/>
    </source>
</evidence>
<proteinExistence type="predicted"/>
<dbReference type="VEuPathDB" id="FungiDB:TREMEDRAFT_66359"/>
<evidence type="ECO:0000313" key="2">
    <source>
        <dbReference type="EMBL" id="RXK35559.1"/>
    </source>
</evidence>
<organism evidence="2 3">
    <name type="scientific">Tremella mesenterica</name>
    <name type="common">Jelly fungus</name>
    <dbReference type="NCBI Taxonomy" id="5217"/>
    <lineage>
        <taxon>Eukaryota</taxon>
        <taxon>Fungi</taxon>
        <taxon>Dikarya</taxon>
        <taxon>Basidiomycota</taxon>
        <taxon>Agaricomycotina</taxon>
        <taxon>Tremellomycetes</taxon>
        <taxon>Tremellales</taxon>
        <taxon>Tremellaceae</taxon>
        <taxon>Tremella</taxon>
    </lineage>
</organism>
<keyword evidence="3" id="KW-1185">Reference proteome</keyword>
<dbReference type="AlphaFoldDB" id="A0A4Q1B9V5"/>
<dbReference type="EMBL" id="SDIL01000131">
    <property type="protein sequence ID" value="RXK35559.1"/>
    <property type="molecule type" value="Genomic_DNA"/>
</dbReference>
<accession>A0A4Q1B9V5</accession>
<reference evidence="2 3" key="1">
    <citation type="submission" date="2016-06" db="EMBL/GenBank/DDBJ databases">
        <title>Evolution of pathogenesis and genome organization in the Tremellales.</title>
        <authorList>
            <person name="Cuomo C."/>
            <person name="Litvintseva A."/>
            <person name="Heitman J."/>
            <person name="Chen Y."/>
            <person name="Sun S."/>
            <person name="Springer D."/>
            <person name="Dromer F."/>
            <person name="Young S."/>
            <person name="Zeng Q."/>
            <person name="Chapman S."/>
            <person name="Gujja S."/>
            <person name="Saif S."/>
            <person name="Birren B."/>
        </authorList>
    </citation>
    <scope>NUCLEOTIDE SEQUENCE [LARGE SCALE GENOMIC DNA]</scope>
    <source>
        <strain evidence="2 3">ATCC 28783</strain>
    </source>
</reference>
<feature type="region of interest" description="Disordered" evidence="1">
    <location>
        <begin position="285"/>
        <end position="362"/>
    </location>
</feature>
<feature type="compositionally biased region" description="Low complexity" evidence="1">
    <location>
        <begin position="10"/>
        <end position="21"/>
    </location>
</feature>
<sequence length="529" mass="58822">MYRWIPSPPTSTSSSSASSHSDTFRTDGFDGISVVSDNSSQGGLDNLSISSVDSLPGSGIQTPRPNSRRPELQYTPLPIPIVAFNPSIPSHCSNPNHFFRIDTGVGYGFAPITHFNGPEPPDVYILQSPPDETNRVISYMPTGGLATTGSVLNDITGALSTRIREHQSAWDTAQSLEEQCNPNWSFLDRNDLMSTIVSLCNFQLNTMVRGLPPEPLALGTDDSSRYLWNINHIVTDIKRHSSRSGPYFKVVCGFNDRPDMSLKLPLIADHQITSLEEKQRQWCSVRNPFSKPPPQSSELGSFVTLPVTPRSRPDRKAGPRYMASHSISGLAPPPVGSPGTTSSRILPSQQAGSSSLPAPSMTMSLDEGMRRVIEQKNSTLRRYKVPTWFSGDAQQTMSGTQLSDYLFSQAQKIIRDEYKKMDEWRRYETQLNQQAGRTTYEHLHREELGYAIHQSIQRILITFLQPGPTGDRGSQLTFPLRSAWVNIKRQAQAHDQGISSPRFVLKVTLKPGYTLAREVADDRTKMSTQ</sequence>
<dbReference type="InParanoid" id="A0A4Q1B9V5"/>
<protein>
    <submittedName>
        <fullName evidence="2">Uncharacterized protein</fullName>
    </submittedName>
</protein>
<name>A0A4Q1B9V5_TREME</name>
<feature type="compositionally biased region" description="Polar residues" evidence="1">
    <location>
        <begin position="35"/>
        <end position="65"/>
    </location>
</feature>
<evidence type="ECO:0000313" key="3">
    <source>
        <dbReference type="Proteomes" id="UP000289152"/>
    </source>
</evidence>
<feature type="compositionally biased region" description="Polar residues" evidence="1">
    <location>
        <begin position="344"/>
        <end position="362"/>
    </location>
</feature>
<dbReference type="Proteomes" id="UP000289152">
    <property type="component" value="Unassembled WGS sequence"/>
</dbReference>
<feature type="region of interest" description="Disordered" evidence="1">
    <location>
        <begin position="1"/>
        <end position="72"/>
    </location>
</feature>
<gene>
    <name evidence="2" type="ORF">M231_07191</name>
</gene>
<comment type="caution">
    <text evidence="2">The sequence shown here is derived from an EMBL/GenBank/DDBJ whole genome shotgun (WGS) entry which is preliminary data.</text>
</comment>